<reference evidence="3 5" key="1">
    <citation type="journal article" date="2020" name="Microorganisms">
        <title>Reliable Identification of Environmental Pseudomonas Isolates Using the rpoD Gene.</title>
        <authorList>
            <consortium name="The Broad Institute Genome Sequencing Platform"/>
            <person name="Girard L."/>
            <person name="Lood C."/>
            <person name="Rokni-Zadeh H."/>
            <person name="van Noort V."/>
            <person name="Lavigne R."/>
            <person name="De Mot R."/>
        </authorList>
    </citation>
    <scope>NUCLEOTIDE SEQUENCE</scope>
    <source>
        <strain evidence="3 5">SWRI102</strain>
    </source>
</reference>
<reference evidence="4" key="3">
    <citation type="submission" date="2021-06" db="EMBL/GenBank/DDBJ databases">
        <title>Updating the genus Pseudomonas: Description of 43 new species and partition of the Pseudomonas putida group.</title>
        <authorList>
            <person name="Girard L."/>
            <person name="Lood C."/>
            <person name="Vandamme P."/>
            <person name="Rokni-Zadeh H."/>
            <person name="Van Noort V."/>
            <person name="Hofte M."/>
            <person name="Lavigne R."/>
            <person name="De Mot R."/>
        </authorList>
    </citation>
    <scope>NUCLEOTIDE SEQUENCE</scope>
    <source>
        <strain evidence="4">SWRI102</strain>
    </source>
</reference>
<dbReference type="EMBL" id="JABWQX010000001">
    <property type="protein sequence ID" value="MBC3393666.1"/>
    <property type="molecule type" value="Genomic_DNA"/>
</dbReference>
<feature type="transmembrane region" description="Helical" evidence="1">
    <location>
        <begin position="175"/>
        <end position="199"/>
    </location>
</feature>
<sequence>MNRTLCTALSLSIIASSTGCATKPAKEPFIAPQIYGYTLNQPLSSDEFKALSATGGESGTGSRVYKRVDDQGDTYEVFLDRQVRPDFIRKTSRAFARQPECETELEAQVAQLKQLLASHENRAPVLGDHYVSLDTTQCNVGRYDQSPTYRYALSVSEGVVAPPSKRGLGDKIHDAYGAVWMTMLGVALLPFALVGAVVVKATD</sequence>
<dbReference type="RefSeq" id="WP_186642199.1">
    <property type="nucleotide sequence ID" value="NZ_JABWQX020000001.1"/>
</dbReference>
<accession>A0A923FJH2</accession>
<keyword evidence="1" id="KW-0472">Membrane</keyword>
<evidence type="ECO:0000256" key="1">
    <source>
        <dbReference type="SAM" id="Phobius"/>
    </source>
</evidence>
<keyword evidence="5" id="KW-1185">Reference proteome</keyword>
<organism evidence="3">
    <name type="scientific">Pseudomonas marvdashtae</name>
    <dbReference type="NCBI Taxonomy" id="2745500"/>
    <lineage>
        <taxon>Bacteria</taxon>
        <taxon>Pseudomonadati</taxon>
        <taxon>Pseudomonadota</taxon>
        <taxon>Gammaproteobacteria</taxon>
        <taxon>Pseudomonadales</taxon>
        <taxon>Pseudomonadaceae</taxon>
        <taxon>Pseudomonas</taxon>
    </lineage>
</organism>
<evidence type="ECO:0000313" key="3">
    <source>
        <dbReference type="EMBL" id="MBC3393666.1"/>
    </source>
</evidence>
<feature type="chain" id="PRO_5044695504" description="Lipoprotein" evidence="2">
    <location>
        <begin position="22"/>
        <end position="203"/>
    </location>
</feature>
<evidence type="ECO:0000256" key="2">
    <source>
        <dbReference type="SAM" id="SignalP"/>
    </source>
</evidence>
<gene>
    <name evidence="3" type="ORF">HU742_00510</name>
    <name evidence="4" type="ORF">HU742_008255</name>
</gene>
<keyword evidence="2" id="KW-0732">Signal</keyword>
<keyword evidence="1" id="KW-0812">Transmembrane</keyword>
<keyword evidence="1" id="KW-1133">Transmembrane helix</keyword>
<evidence type="ECO:0000313" key="4">
    <source>
        <dbReference type="EMBL" id="MBV4551119.1"/>
    </source>
</evidence>
<feature type="signal peptide" evidence="2">
    <location>
        <begin position="1"/>
        <end position="21"/>
    </location>
</feature>
<evidence type="ECO:0008006" key="6">
    <source>
        <dbReference type="Google" id="ProtNLM"/>
    </source>
</evidence>
<evidence type="ECO:0000313" key="5">
    <source>
        <dbReference type="Proteomes" id="UP000659438"/>
    </source>
</evidence>
<reference evidence="3" key="2">
    <citation type="submission" date="2020-07" db="EMBL/GenBank/DDBJ databases">
        <authorList>
            <person name="Lood C."/>
            <person name="Girard L."/>
        </authorList>
    </citation>
    <scope>NUCLEOTIDE SEQUENCE</scope>
    <source>
        <strain evidence="3">SWRI102</strain>
    </source>
</reference>
<dbReference type="EMBL" id="JABWQX020000001">
    <property type="protein sequence ID" value="MBV4551119.1"/>
    <property type="molecule type" value="Genomic_DNA"/>
</dbReference>
<comment type="caution">
    <text evidence="3">The sequence shown here is derived from an EMBL/GenBank/DDBJ whole genome shotgun (WGS) entry which is preliminary data.</text>
</comment>
<protein>
    <recommendedName>
        <fullName evidence="6">Lipoprotein</fullName>
    </recommendedName>
</protein>
<dbReference type="AlphaFoldDB" id="A0A923FJH2"/>
<name>A0A923FJH2_9PSED</name>
<dbReference type="PROSITE" id="PS51257">
    <property type="entry name" value="PROKAR_LIPOPROTEIN"/>
    <property type="match status" value="1"/>
</dbReference>
<proteinExistence type="predicted"/>
<dbReference type="Proteomes" id="UP000659438">
    <property type="component" value="Unassembled WGS sequence"/>
</dbReference>